<organism evidence="2 3">
    <name type="scientific">Streptomyces atriruber</name>
    <dbReference type="NCBI Taxonomy" id="545121"/>
    <lineage>
        <taxon>Bacteria</taxon>
        <taxon>Bacillati</taxon>
        <taxon>Actinomycetota</taxon>
        <taxon>Actinomycetes</taxon>
        <taxon>Kitasatosporales</taxon>
        <taxon>Streptomycetaceae</taxon>
        <taxon>Streptomyces</taxon>
    </lineage>
</organism>
<dbReference type="EMBL" id="JBEYXV010000001">
    <property type="protein sequence ID" value="MEU6819013.1"/>
    <property type="molecule type" value="Genomic_DNA"/>
</dbReference>
<evidence type="ECO:0000313" key="3">
    <source>
        <dbReference type="Proteomes" id="UP001551176"/>
    </source>
</evidence>
<dbReference type="InterPro" id="IPR051531">
    <property type="entry name" value="N-acetyltransferase"/>
</dbReference>
<evidence type="ECO:0000259" key="1">
    <source>
        <dbReference type="PROSITE" id="PS51186"/>
    </source>
</evidence>
<evidence type="ECO:0000313" key="2">
    <source>
        <dbReference type="EMBL" id="MEU6819013.1"/>
    </source>
</evidence>
<sequence length="179" mass="19308">MGRSTPIEPLARPLADGVVAVRTRRVSDLPAIEAASRDPETLRWLDDTPMDAADRGTSLSRVEEAWRTGRAAPLVVADATTDEPVGIINLQFRDDAVATVAYSVFPAHRGRGIAPRAVRLLAGWALGELGLTRLLLEAAEENTASVRVAEKCGFERIGRRVESSTEGPYALLVFACTKD</sequence>
<gene>
    <name evidence="2" type="ORF">ABZ921_00190</name>
</gene>
<dbReference type="Proteomes" id="UP001551176">
    <property type="component" value="Unassembled WGS sequence"/>
</dbReference>
<reference evidence="2 3" key="1">
    <citation type="submission" date="2024-06" db="EMBL/GenBank/DDBJ databases">
        <title>The Natural Products Discovery Center: Release of the First 8490 Sequenced Strains for Exploring Actinobacteria Biosynthetic Diversity.</title>
        <authorList>
            <person name="Kalkreuter E."/>
            <person name="Kautsar S.A."/>
            <person name="Yang D."/>
            <person name="Bader C.D."/>
            <person name="Teijaro C.N."/>
            <person name="Fluegel L."/>
            <person name="Davis C.M."/>
            <person name="Simpson J.R."/>
            <person name="Lauterbach L."/>
            <person name="Steele A.D."/>
            <person name="Gui C."/>
            <person name="Meng S."/>
            <person name="Li G."/>
            <person name="Viehrig K."/>
            <person name="Ye F."/>
            <person name="Su P."/>
            <person name="Kiefer A.F."/>
            <person name="Nichols A."/>
            <person name="Cepeda A.J."/>
            <person name="Yan W."/>
            <person name="Fan B."/>
            <person name="Jiang Y."/>
            <person name="Adhikari A."/>
            <person name="Zheng C.-J."/>
            <person name="Schuster L."/>
            <person name="Cowan T.M."/>
            <person name="Smanski M.J."/>
            <person name="Chevrette M.G."/>
            <person name="De Carvalho L.P.S."/>
            <person name="Shen B."/>
        </authorList>
    </citation>
    <scope>NUCLEOTIDE SEQUENCE [LARGE SCALE GENOMIC DNA]</scope>
    <source>
        <strain evidence="2 3">NPDC046838</strain>
    </source>
</reference>
<comment type="caution">
    <text evidence="2">The sequence shown here is derived from an EMBL/GenBank/DDBJ whole genome shotgun (WGS) entry which is preliminary data.</text>
</comment>
<feature type="domain" description="N-acetyltransferase" evidence="1">
    <location>
        <begin position="19"/>
        <end position="179"/>
    </location>
</feature>
<accession>A0ABV3BDD7</accession>
<keyword evidence="3" id="KW-1185">Reference proteome</keyword>
<dbReference type="PROSITE" id="PS51186">
    <property type="entry name" value="GNAT"/>
    <property type="match status" value="1"/>
</dbReference>
<dbReference type="Pfam" id="PF13302">
    <property type="entry name" value="Acetyltransf_3"/>
    <property type="match status" value="1"/>
</dbReference>
<dbReference type="RefSeq" id="WP_359342790.1">
    <property type="nucleotide sequence ID" value="NZ_JBEYXV010000001.1"/>
</dbReference>
<proteinExistence type="predicted"/>
<name>A0ABV3BDD7_9ACTN</name>
<dbReference type="SUPFAM" id="SSF55729">
    <property type="entry name" value="Acyl-CoA N-acyltransferases (Nat)"/>
    <property type="match status" value="1"/>
</dbReference>
<dbReference type="Gene3D" id="3.40.630.30">
    <property type="match status" value="1"/>
</dbReference>
<protein>
    <submittedName>
        <fullName evidence="2">GNAT family N-acetyltransferase</fullName>
    </submittedName>
</protein>
<dbReference type="InterPro" id="IPR000182">
    <property type="entry name" value="GNAT_dom"/>
</dbReference>
<dbReference type="InterPro" id="IPR016181">
    <property type="entry name" value="Acyl_CoA_acyltransferase"/>
</dbReference>
<dbReference type="PANTHER" id="PTHR43792">
    <property type="entry name" value="GNAT FAMILY, PUTATIVE (AFU_ORTHOLOGUE AFUA_3G00765)-RELATED-RELATED"/>
    <property type="match status" value="1"/>
</dbReference>